<feature type="transmembrane region" description="Helical" evidence="1">
    <location>
        <begin position="35"/>
        <end position="56"/>
    </location>
</feature>
<protein>
    <submittedName>
        <fullName evidence="2">Uncharacterized protein</fullName>
    </submittedName>
</protein>
<proteinExistence type="predicted"/>
<evidence type="ECO:0000313" key="2">
    <source>
        <dbReference type="EMBL" id="CUS07382.1"/>
    </source>
</evidence>
<dbReference type="AlphaFoldDB" id="A0A292PIQ0"/>
<dbReference type="EMBL" id="LN891213">
    <property type="protein sequence ID" value="CUS07382.1"/>
    <property type="molecule type" value="Genomic_DNA"/>
</dbReference>
<reference evidence="2" key="1">
    <citation type="submission" date="2015-10" db="EMBL/GenBank/DDBJ databases">
        <authorList>
            <person name="Regsiter A."/>
            <person name="william w."/>
        </authorList>
    </citation>
    <scope>NUCLEOTIDE SEQUENCE</scope>
    <source>
        <strain evidence="2">Montdore</strain>
    </source>
</reference>
<keyword evidence="1" id="KW-0812">Transmembrane</keyword>
<name>A0A292PIQ0_9PEZI</name>
<keyword evidence="1" id="KW-0472">Membrane</keyword>
<organism evidence="2 3">
    <name type="scientific">Tuber aestivum</name>
    <name type="common">summer truffle</name>
    <dbReference type="NCBI Taxonomy" id="59557"/>
    <lineage>
        <taxon>Eukaryota</taxon>
        <taxon>Fungi</taxon>
        <taxon>Dikarya</taxon>
        <taxon>Ascomycota</taxon>
        <taxon>Pezizomycotina</taxon>
        <taxon>Pezizomycetes</taxon>
        <taxon>Pezizales</taxon>
        <taxon>Tuberaceae</taxon>
        <taxon>Tuber</taxon>
    </lineage>
</organism>
<keyword evidence="1" id="KW-1133">Transmembrane helix</keyword>
<gene>
    <name evidence="2" type="ORF">GSTUAT00008535001</name>
</gene>
<evidence type="ECO:0000256" key="1">
    <source>
        <dbReference type="SAM" id="Phobius"/>
    </source>
</evidence>
<dbReference type="Proteomes" id="UP001412239">
    <property type="component" value="Unassembled WGS sequence"/>
</dbReference>
<sequence>MACLVRNYEVNKVFPPMISAIRVLQDEGGSCLGNFSFSLILFFFPSFLLFFFLLCAPANKHDMIGWRFGSPIEPVLLTRIGGGLRGRGGDGREGALCGDDMIQVDFTR</sequence>
<accession>A0A292PIQ0</accession>
<evidence type="ECO:0000313" key="3">
    <source>
        <dbReference type="Proteomes" id="UP001412239"/>
    </source>
</evidence>
<keyword evidence="3" id="KW-1185">Reference proteome</keyword>